<dbReference type="PANTHER" id="PTHR22946">
    <property type="entry name" value="DIENELACTONE HYDROLASE DOMAIN-CONTAINING PROTEIN-RELATED"/>
    <property type="match status" value="1"/>
</dbReference>
<proteinExistence type="predicted"/>
<evidence type="ECO:0000313" key="2">
    <source>
        <dbReference type="EMBL" id="ACT58155.1"/>
    </source>
</evidence>
<evidence type="ECO:0000313" key="3">
    <source>
        <dbReference type="Proteomes" id="UP000002745"/>
    </source>
</evidence>
<sequence>MSIQSKQVEYRDGDTNCIGLLAWDDQAGKRPCVLVAPDWRGRTQFSEDKAIELAKLGYVGFAIDVYGEGRSGKNADENAALMNPFMEDRAKLKRRLLATLGAAREFEEVEADKMSILGFCFGGLCALDLARAGEDIKAAISFHGLFIPNGLPENEIKASVLALHGYDDPKANPESVLTLGEELTRARCDWQIHAYGQTMHSFMNPKANAPENGLQYSPIAEKRAWLAATQLLGDVFG</sequence>
<organism evidence="2 3">
    <name type="scientific">Hirschia baltica (strain ATCC 49814 / DSM 5838 / IFAM 1418)</name>
    <dbReference type="NCBI Taxonomy" id="582402"/>
    <lineage>
        <taxon>Bacteria</taxon>
        <taxon>Pseudomonadati</taxon>
        <taxon>Pseudomonadota</taxon>
        <taxon>Alphaproteobacteria</taxon>
        <taxon>Hyphomonadales</taxon>
        <taxon>Hyphomonadaceae</taxon>
        <taxon>Hirschia</taxon>
    </lineage>
</organism>
<dbReference type="AlphaFoldDB" id="C6XMY5"/>
<dbReference type="STRING" id="582402.Hbal_0453"/>
<dbReference type="HOGENOM" id="CLU_054590_3_0_5"/>
<dbReference type="InterPro" id="IPR002925">
    <property type="entry name" value="Dienelactn_hydro"/>
</dbReference>
<dbReference type="SUPFAM" id="SSF53474">
    <property type="entry name" value="alpha/beta-Hydrolases"/>
    <property type="match status" value="1"/>
</dbReference>
<dbReference type="Pfam" id="PF01738">
    <property type="entry name" value="DLH"/>
    <property type="match status" value="1"/>
</dbReference>
<dbReference type="Proteomes" id="UP000002745">
    <property type="component" value="Chromosome"/>
</dbReference>
<keyword evidence="3" id="KW-1185">Reference proteome</keyword>
<accession>C6XMY5</accession>
<dbReference type="InterPro" id="IPR050261">
    <property type="entry name" value="FrsA_esterase"/>
</dbReference>
<dbReference type="GO" id="GO:0016787">
    <property type="term" value="F:hydrolase activity"/>
    <property type="evidence" value="ECO:0007669"/>
    <property type="project" value="UniProtKB-KW"/>
</dbReference>
<protein>
    <submittedName>
        <fullName evidence="2">Dienelactone hydrolase</fullName>
    </submittedName>
</protein>
<feature type="domain" description="Dienelactone hydrolase" evidence="1">
    <location>
        <begin position="20"/>
        <end position="234"/>
    </location>
</feature>
<dbReference type="InterPro" id="IPR029058">
    <property type="entry name" value="AB_hydrolase_fold"/>
</dbReference>
<dbReference type="PANTHER" id="PTHR22946:SF0">
    <property type="entry name" value="DIENELACTONE HYDROLASE DOMAIN-CONTAINING PROTEIN"/>
    <property type="match status" value="1"/>
</dbReference>
<dbReference type="EMBL" id="CP001678">
    <property type="protein sequence ID" value="ACT58155.1"/>
    <property type="molecule type" value="Genomic_DNA"/>
</dbReference>
<reference evidence="3" key="1">
    <citation type="journal article" date="2011" name="J. Bacteriol.">
        <title>Genome sequences of eight morphologically diverse alphaproteobacteria.</title>
        <authorList>
            <consortium name="US DOE Joint Genome Institute"/>
            <person name="Brown P.J."/>
            <person name="Kysela D.T."/>
            <person name="Buechlein A."/>
            <person name="Hemmerich C."/>
            <person name="Brun Y.V."/>
        </authorList>
    </citation>
    <scope>NUCLEOTIDE SEQUENCE [LARGE SCALE GENOMIC DNA]</scope>
    <source>
        <strain evidence="3">ATCC 49814 / DSM 5838 / IFAM 1418</strain>
    </source>
</reference>
<dbReference type="OrthoDB" id="9787933at2"/>
<gene>
    <name evidence="2" type="ordered locus">Hbal_0453</name>
</gene>
<dbReference type="eggNOG" id="COG0412">
    <property type="taxonomic scope" value="Bacteria"/>
</dbReference>
<dbReference type="KEGG" id="hba:Hbal_0453"/>
<dbReference type="RefSeq" id="WP_015826305.1">
    <property type="nucleotide sequence ID" value="NC_012982.1"/>
</dbReference>
<dbReference type="Gene3D" id="3.40.50.1820">
    <property type="entry name" value="alpha/beta hydrolase"/>
    <property type="match status" value="1"/>
</dbReference>
<keyword evidence="2" id="KW-0378">Hydrolase</keyword>
<evidence type="ECO:0000259" key="1">
    <source>
        <dbReference type="Pfam" id="PF01738"/>
    </source>
</evidence>
<name>C6XMY5_HIRBI</name>